<dbReference type="PROSITE" id="PS50995">
    <property type="entry name" value="HTH_MARR_2"/>
    <property type="match status" value="1"/>
</dbReference>
<evidence type="ECO:0000313" key="6">
    <source>
        <dbReference type="Proteomes" id="UP001431634"/>
    </source>
</evidence>
<evidence type="ECO:0000256" key="3">
    <source>
        <dbReference type="ARBA" id="ARBA00023163"/>
    </source>
</evidence>
<dbReference type="PRINTS" id="PR00598">
    <property type="entry name" value="HTHMARR"/>
</dbReference>
<protein>
    <submittedName>
        <fullName evidence="5">MarR family transcriptional regulator</fullName>
    </submittedName>
</protein>
<dbReference type="SUPFAM" id="SSF46785">
    <property type="entry name" value="Winged helix' DNA-binding domain"/>
    <property type="match status" value="1"/>
</dbReference>
<dbReference type="SMART" id="SM00347">
    <property type="entry name" value="HTH_MARR"/>
    <property type="match status" value="1"/>
</dbReference>
<keyword evidence="3" id="KW-0804">Transcription</keyword>
<evidence type="ECO:0000313" key="5">
    <source>
        <dbReference type="EMBL" id="MDI2090042.1"/>
    </source>
</evidence>
<proteinExistence type="predicted"/>
<evidence type="ECO:0000259" key="4">
    <source>
        <dbReference type="PROSITE" id="PS50995"/>
    </source>
</evidence>
<dbReference type="Pfam" id="PF01047">
    <property type="entry name" value="MarR"/>
    <property type="match status" value="1"/>
</dbReference>
<dbReference type="Proteomes" id="UP001431634">
    <property type="component" value="Unassembled WGS sequence"/>
</dbReference>
<dbReference type="RefSeq" id="WP_281447201.1">
    <property type="nucleotide sequence ID" value="NZ_JASBAO010000001.1"/>
</dbReference>
<accession>A0ABT6PYW0</accession>
<dbReference type="InterPro" id="IPR000835">
    <property type="entry name" value="HTH_MarR-typ"/>
</dbReference>
<feature type="domain" description="HTH marR-type" evidence="4">
    <location>
        <begin position="1"/>
        <end position="119"/>
    </location>
</feature>
<dbReference type="PANTHER" id="PTHR33164:SF43">
    <property type="entry name" value="HTH-TYPE TRANSCRIPTIONAL REPRESSOR YETL"/>
    <property type="match status" value="1"/>
</dbReference>
<dbReference type="PROSITE" id="PS01117">
    <property type="entry name" value="HTH_MARR_1"/>
    <property type="match status" value="1"/>
</dbReference>
<sequence length="119" mass="13351">MVYNNTSSEQQIMVLKETITTLVRQETPDLSARQLAVFLICYLTDTVQTVRGLATALQVSKPAITRALDRLEELGLVSRKIDPMDRRSVLVQRTDAGAEYLTNIQSIMTIASKDDNKNH</sequence>
<gene>
    <name evidence="5" type="ORF">QJV27_01380</name>
</gene>
<keyword evidence="6" id="KW-1185">Reference proteome</keyword>
<keyword evidence="2" id="KW-0238">DNA-binding</keyword>
<dbReference type="InterPro" id="IPR023187">
    <property type="entry name" value="Tscrpt_reg_MarR-type_CS"/>
</dbReference>
<keyword evidence="1" id="KW-0805">Transcription regulation</keyword>
<dbReference type="EMBL" id="JASBAO010000001">
    <property type="protein sequence ID" value="MDI2090042.1"/>
    <property type="molecule type" value="Genomic_DNA"/>
</dbReference>
<name>A0ABT6PYW0_9PROT</name>
<dbReference type="InterPro" id="IPR039422">
    <property type="entry name" value="MarR/SlyA-like"/>
</dbReference>
<reference evidence="5" key="1">
    <citation type="submission" date="2023-05" db="EMBL/GenBank/DDBJ databases">
        <title>Whole genome sequence of Commensalibacter sp.</title>
        <authorList>
            <person name="Charoenyingcharoen P."/>
            <person name="Yukphan P."/>
        </authorList>
    </citation>
    <scope>NUCLEOTIDE SEQUENCE</scope>
    <source>
        <strain evidence="5">TBRC 16381</strain>
    </source>
</reference>
<dbReference type="PANTHER" id="PTHR33164">
    <property type="entry name" value="TRANSCRIPTIONAL REGULATOR, MARR FAMILY"/>
    <property type="match status" value="1"/>
</dbReference>
<evidence type="ECO:0000256" key="1">
    <source>
        <dbReference type="ARBA" id="ARBA00023015"/>
    </source>
</evidence>
<dbReference type="InterPro" id="IPR036388">
    <property type="entry name" value="WH-like_DNA-bd_sf"/>
</dbReference>
<dbReference type="InterPro" id="IPR036390">
    <property type="entry name" value="WH_DNA-bd_sf"/>
</dbReference>
<comment type="caution">
    <text evidence="5">The sequence shown here is derived from an EMBL/GenBank/DDBJ whole genome shotgun (WGS) entry which is preliminary data.</text>
</comment>
<organism evidence="5 6">
    <name type="scientific">Commensalibacter oyaizuii</name>
    <dbReference type="NCBI Taxonomy" id="3043873"/>
    <lineage>
        <taxon>Bacteria</taxon>
        <taxon>Pseudomonadati</taxon>
        <taxon>Pseudomonadota</taxon>
        <taxon>Alphaproteobacteria</taxon>
        <taxon>Acetobacterales</taxon>
        <taxon>Acetobacteraceae</taxon>
    </lineage>
</organism>
<dbReference type="Gene3D" id="1.10.10.10">
    <property type="entry name" value="Winged helix-like DNA-binding domain superfamily/Winged helix DNA-binding domain"/>
    <property type="match status" value="1"/>
</dbReference>
<evidence type="ECO:0000256" key="2">
    <source>
        <dbReference type="ARBA" id="ARBA00023125"/>
    </source>
</evidence>